<sequence length="328" mass="35794">MIAQVSTWFVSPPNIMQPSAKGETCRPVRPKGRYSIARSVPAVALPWQWQSSASASSQLFNNNFPAIATSRMRASTARMSLTPPLRPVPLALQLWSVKDSVAKDFAATAAKVAALGFKGVELAGYGGLDARGTKAALDASGLRVAGMHINPAKLGEINQIIDDALTLGSKHVTCAFWPRTHYVSAAACERIGLRMAEFGANLRAVGLQFSFHNHDAELAVHDGRSVLSWILGAAPPRLLAMEPDVYWLHHAGYDPARFLLEQGARCPLIHLRDEAEIGYGPVDYPKVFAAIDAVAVAEWLILEQDRFNYEPFESLRRGVDRLAQWGRA</sequence>
<dbReference type="InterPro" id="IPR050312">
    <property type="entry name" value="IolE/XylAMocC-like"/>
</dbReference>
<accession>A0A4Q1CA41</accession>
<proteinExistence type="predicted"/>
<evidence type="ECO:0000259" key="1">
    <source>
        <dbReference type="Pfam" id="PF01261"/>
    </source>
</evidence>
<reference evidence="2 3" key="1">
    <citation type="submission" date="2019-01" db="EMBL/GenBank/DDBJ databases">
        <title>Lacunisphaera sp. strain TWA-58.</title>
        <authorList>
            <person name="Chen W.-M."/>
        </authorList>
    </citation>
    <scope>NUCLEOTIDE SEQUENCE [LARGE SCALE GENOMIC DNA]</scope>
    <source>
        <strain evidence="2 3">TWA-58</strain>
    </source>
</reference>
<dbReference type="AlphaFoldDB" id="A0A4Q1CA41"/>
<dbReference type="InterPro" id="IPR036237">
    <property type="entry name" value="Xyl_isomerase-like_sf"/>
</dbReference>
<organism evidence="2 3">
    <name type="scientific">Oleiharenicola lentus</name>
    <dbReference type="NCBI Taxonomy" id="2508720"/>
    <lineage>
        <taxon>Bacteria</taxon>
        <taxon>Pseudomonadati</taxon>
        <taxon>Verrucomicrobiota</taxon>
        <taxon>Opitutia</taxon>
        <taxon>Opitutales</taxon>
        <taxon>Opitutaceae</taxon>
        <taxon>Oleiharenicola</taxon>
    </lineage>
</organism>
<name>A0A4Q1CA41_9BACT</name>
<evidence type="ECO:0000313" key="3">
    <source>
        <dbReference type="Proteomes" id="UP000290218"/>
    </source>
</evidence>
<dbReference type="EMBL" id="SDHX01000001">
    <property type="protein sequence ID" value="RXK55915.1"/>
    <property type="molecule type" value="Genomic_DNA"/>
</dbReference>
<evidence type="ECO:0000313" key="2">
    <source>
        <dbReference type="EMBL" id="RXK55915.1"/>
    </source>
</evidence>
<dbReference type="Pfam" id="PF01261">
    <property type="entry name" value="AP_endonuc_2"/>
    <property type="match status" value="1"/>
</dbReference>
<keyword evidence="2" id="KW-0413">Isomerase</keyword>
<dbReference type="PANTHER" id="PTHR12110:SF41">
    <property type="entry name" value="INOSOSE DEHYDRATASE"/>
    <property type="match status" value="1"/>
</dbReference>
<protein>
    <submittedName>
        <fullName evidence="2">Sugar phosphate isomerase/epimerase</fullName>
    </submittedName>
</protein>
<dbReference type="SUPFAM" id="SSF51658">
    <property type="entry name" value="Xylose isomerase-like"/>
    <property type="match status" value="1"/>
</dbReference>
<dbReference type="InterPro" id="IPR013022">
    <property type="entry name" value="Xyl_isomerase-like_TIM-brl"/>
</dbReference>
<dbReference type="Gene3D" id="3.20.20.150">
    <property type="entry name" value="Divalent-metal-dependent TIM barrel enzymes"/>
    <property type="match status" value="1"/>
</dbReference>
<comment type="caution">
    <text evidence="2">The sequence shown here is derived from an EMBL/GenBank/DDBJ whole genome shotgun (WGS) entry which is preliminary data.</text>
</comment>
<dbReference type="GO" id="GO:0016853">
    <property type="term" value="F:isomerase activity"/>
    <property type="evidence" value="ECO:0007669"/>
    <property type="project" value="UniProtKB-KW"/>
</dbReference>
<keyword evidence="3" id="KW-1185">Reference proteome</keyword>
<feature type="domain" description="Xylose isomerase-like TIM barrel" evidence="1">
    <location>
        <begin position="110"/>
        <end position="323"/>
    </location>
</feature>
<dbReference type="OrthoDB" id="9798407at2"/>
<gene>
    <name evidence="2" type="ORF">ESB00_08555</name>
</gene>
<dbReference type="Proteomes" id="UP000290218">
    <property type="component" value="Unassembled WGS sequence"/>
</dbReference>
<dbReference type="PANTHER" id="PTHR12110">
    <property type="entry name" value="HYDROXYPYRUVATE ISOMERASE"/>
    <property type="match status" value="1"/>
</dbReference>